<name>A0AAV8Y935_9CUCU</name>
<proteinExistence type="predicted"/>
<evidence type="ECO:0000313" key="2">
    <source>
        <dbReference type="Proteomes" id="UP001162162"/>
    </source>
</evidence>
<keyword evidence="2" id="KW-1185">Reference proteome</keyword>
<accession>A0AAV8Y935</accession>
<comment type="caution">
    <text evidence="1">The sequence shown here is derived from an EMBL/GenBank/DDBJ whole genome shotgun (WGS) entry which is preliminary data.</text>
</comment>
<reference evidence="1" key="1">
    <citation type="journal article" date="2023" name="Insect Mol. Biol.">
        <title>Genome sequencing provides insights into the evolution of gene families encoding plant cell wall-degrading enzymes in longhorned beetles.</title>
        <authorList>
            <person name="Shin N.R."/>
            <person name="Okamura Y."/>
            <person name="Kirsch R."/>
            <person name="Pauchet Y."/>
        </authorList>
    </citation>
    <scope>NUCLEOTIDE SEQUENCE</scope>
    <source>
        <strain evidence="1">AMC_N1</strain>
    </source>
</reference>
<protein>
    <submittedName>
        <fullName evidence="1">Uncharacterized protein</fullName>
    </submittedName>
</protein>
<dbReference type="EMBL" id="JAPWTK010000156">
    <property type="protein sequence ID" value="KAJ8947650.1"/>
    <property type="molecule type" value="Genomic_DNA"/>
</dbReference>
<evidence type="ECO:0000313" key="1">
    <source>
        <dbReference type="EMBL" id="KAJ8947650.1"/>
    </source>
</evidence>
<dbReference type="Proteomes" id="UP001162162">
    <property type="component" value="Unassembled WGS sequence"/>
</dbReference>
<sequence>MDETVIMTTTNKPPKVISIMKENARALARWSSARDTSRLHPQWLDKWRDVSLVAKDVCRICPSLRH</sequence>
<dbReference type="AlphaFoldDB" id="A0AAV8Y935"/>
<gene>
    <name evidence="1" type="ORF">NQ318_009534</name>
</gene>
<organism evidence="1 2">
    <name type="scientific">Aromia moschata</name>
    <dbReference type="NCBI Taxonomy" id="1265417"/>
    <lineage>
        <taxon>Eukaryota</taxon>
        <taxon>Metazoa</taxon>
        <taxon>Ecdysozoa</taxon>
        <taxon>Arthropoda</taxon>
        <taxon>Hexapoda</taxon>
        <taxon>Insecta</taxon>
        <taxon>Pterygota</taxon>
        <taxon>Neoptera</taxon>
        <taxon>Endopterygota</taxon>
        <taxon>Coleoptera</taxon>
        <taxon>Polyphaga</taxon>
        <taxon>Cucujiformia</taxon>
        <taxon>Chrysomeloidea</taxon>
        <taxon>Cerambycidae</taxon>
        <taxon>Cerambycinae</taxon>
        <taxon>Callichromatini</taxon>
        <taxon>Aromia</taxon>
    </lineage>
</organism>